<dbReference type="InterPro" id="IPR003477">
    <property type="entry name" value="PemK-like"/>
</dbReference>
<dbReference type="Pfam" id="PF02452">
    <property type="entry name" value="PemK_toxin"/>
    <property type="match status" value="1"/>
</dbReference>
<proteinExistence type="predicted"/>
<gene>
    <name evidence="1" type="ORF">K678_03507</name>
</gene>
<dbReference type="InterPro" id="IPR011067">
    <property type="entry name" value="Plasmid_toxin/cell-grow_inhib"/>
</dbReference>
<dbReference type="GO" id="GO:0004521">
    <property type="term" value="F:RNA endonuclease activity"/>
    <property type="evidence" value="ECO:0007669"/>
    <property type="project" value="TreeGrafter"/>
</dbReference>
<organism evidence="1 2">
    <name type="scientific">Magnetospirillum fulvum MGU-K5</name>
    <dbReference type="NCBI Taxonomy" id="1316936"/>
    <lineage>
        <taxon>Bacteria</taxon>
        <taxon>Pseudomonadati</taxon>
        <taxon>Pseudomonadota</taxon>
        <taxon>Alphaproteobacteria</taxon>
        <taxon>Rhodospirillales</taxon>
        <taxon>Rhodospirillaceae</taxon>
        <taxon>Magnetospirillum</taxon>
    </lineage>
</organism>
<dbReference type="GO" id="GO:0016075">
    <property type="term" value="P:rRNA catabolic process"/>
    <property type="evidence" value="ECO:0007669"/>
    <property type="project" value="TreeGrafter"/>
</dbReference>
<reference evidence="1 2" key="1">
    <citation type="submission" date="2013-04" db="EMBL/GenBank/DDBJ databases">
        <authorList>
            <person name="Kuznetsov B."/>
            <person name="Ivanovsky R."/>
        </authorList>
    </citation>
    <scope>NUCLEOTIDE SEQUENCE [LARGE SCALE GENOMIC DNA]</scope>
    <source>
        <strain evidence="1 2">MGU-K5</strain>
    </source>
</reference>
<evidence type="ECO:0008006" key="3">
    <source>
        <dbReference type="Google" id="ProtNLM"/>
    </source>
</evidence>
<dbReference type="STRING" id="1316936.K678_03507"/>
<sequence length="109" mass="11745">MKRGDVVVVAANGDYGKPRPAVVVQTNAFPDSHASVIICQTTTVLADAPDFRVAVEPTEINGLRERSQIMADKPVTVKRERVGQVIGRLTVEEIVKLDTALAFVMGLAD</sequence>
<dbReference type="GO" id="GO:0006402">
    <property type="term" value="P:mRNA catabolic process"/>
    <property type="evidence" value="ECO:0007669"/>
    <property type="project" value="TreeGrafter"/>
</dbReference>
<dbReference type="AlphaFoldDB" id="S9TL07"/>
<name>S9TL07_MAGFU</name>
<dbReference type="RefSeq" id="WP_021131081.1">
    <property type="nucleotide sequence ID" value="NZ_AQPH01000007.1"/>
</dbReference>
<accession>S9TL07</accession>
<dbReference type="PANTHER" id="PTHR33988">
    <property type="entry name" value="ENDORIBONUCLEASE MAZF-RELATED"/>
    <property type="match status" value="1"/>
</dbReference>
<dbReference type="SUPFAM" id="SSF50118">
    <property type="entry name" value="Cell growth inhibitor/plasmid maintenance toxic component"/>
    <property type="match status" value="1"/>
</dbReference>
<dbReference type="EMBL" id="AQPH01000007">
    <property type="protein sequence ID" value="EPY02956.1"/>
    <property type="molecule type" value="Genomic_DNA"/>
</dbReference>
<dbReference type="PANTHER" id="PTHR33988:SF2">
    <property type="entry name" value="ENDORIBONUCLEASE MAZF"/>
    <property type="match status" value="1"/>
</dbReference>
<protein>
    <recommendedName>
        <fullName evidence="3">PemK-like protein</fullName>
    </recommendedName>
</protein>
<dbReference type="Gene3D" id="2.30.30.110">
    <property type="match status" value="1"/>
</dbReference>
<comment type="caution">
    <text evidence="1">The sequence shown here is derived from an EMBL/GenBank/DDBJ whole genome shotgun (WGS) entry which is preliminary data.</text>
</comment>
<dbReference type="eggNOG" id="COG2337">
    <property type="taxonomic scope" value="Bacteria"/>
</dbReference>
<dbReference type="Proteomes" id="UP000015350">
    <property type="component" value="Unassembled WGS sequence"/>
</dbReference>
<evidence type="ECO:0000313" key="2">
    <source>
        <dbReference type="Proteomes" id="UP000015350"/>
    </source>
</evidence>
<dbReference type="GO" id="GO:0003677">
    <property type="term" value="F:DNA binding"/>
    <property type="evidence" value="ECO:0007669"/>
    <property type="project" value="InterPro"/>
</dbReference>
<evidence type="ECO:0000313" key="1">
    <source>
        <dbReference type="EMBL" id="EPY02956.1"/>
    </source>
</evidence>
<dbReference type="OrthoDB" id="3196747at2"/>